<comment type="caution">
    <text evidence="3">The sequence shown here is derived from an EMBL/GenBank/DDBJ whole genome shotgun (WGS) entry which is preliminary data.</text>
</comment>
<gene>
    <name evidence="3" type="ORF">DPMN_181569</name>
</gene>
<protein>
    <recommendedName>
        <fullName evidence="2">Flavin reductase like domain-containing protein</fullName>
    </recommendedName>
</protein>
<organism evidence="3 4">
    <name type="scientific">Dreissena polymorpha</name>
    <name type="common">Zebra mussel</name>
    <name type="synonym">Mytilus polymorpha</name>
    <dbReference type="NCBI Taxonomy" id="45954"/>
    <lineage>
        <taxon>Eukaryota</taxon>
        <taxon>Metazoa</taxon>
        <taxon>Spiralia</taxon>
        <taxon>Lophotrochozoa</taxon>
        <taxon>Mollusca</taxon>
        <taxon>Bivalvia</taxon>
        <taxon>Autobranchia</taxon>
        <taxon>Heteroconchia</taxon>
        <taxon>Euheterodonta</taxon>
        <taxon>Imparidentia</taxon>
        <taxon>Neoheterodontei</taxon>
        <taxon>Myida</taxon>
        <taxon>Dreissenoidea</taxon>
        <taxon>Dreissenidae</taxon>
        <taxon>Dreissena</taxon>
    </lineage>
</organism>
<dbReference type="InterPro" id="IPR050268">
    <property type="entry name" value="NADH-dep_flavin_reductase"/>
</dbReference>
<dbReference type="PANTHER" id="PTHR30466">
    <property type="entry name" value="FLAVIN REDUCTASE"/>
    <property type="match status" value="1"/>
</dbReference>
<evidence type="ECO:0000256" key="1">
    <source>
        <dbReference type="ARBA" id="ARBA00023002"/>
    </source>
</evidence>
<dbReference type="Gene3D" id="2.30.110.10">
    <property type="entry name" value="Electron Transport, Fmn-binding Protein, Chain A"/>
    <property type="match status" value="1"/>
</dbReference>
<dbReference type="Proteomes" id="UP000828390">
    <property type="component" value="Unassembled WGS sequence"/>
</dbReference>
<reference evidence="3" key="2">
    <citation type="submission" date="2020-11" db="EMBL/GenBank/DDBJ databases">
        <authorList>
            <person name="McCartney M.A."/>
            <person name="Auch B."/>
            <person name="Kono T."/>
            <person name="Mallez S."/>
            <person name="Becker A."/>
            <person name="Gohl D.M."/>
            <person name="Silverstein K.A.T."/>
            <person name="Koren S."/>
            <person name="Bechman K.B."/>
            <person name="Herman A."/>
            <person name="Abrahante J.E."/>
            <person name="Garbe J."/>
        </authorList>
    </citation>
    <scope>NUCLEOTIDE SEQUENCE</scope>
    <source>
        <strain evidence="3">Duluth1</strain>
        <tissue evidence="3">Whole animal</tissue>
    </source>
</reference>
<dbReference type="OrthoDB" id="2015405at2759"/>
<evidence type="ECO:0000259" key="2">
    <source>
        <dbReference type="SMART" id="SM00903"/>
    </source>
</evidence>
<dbReference type="Pfam" id="PF01613">
    <property type="entry name" value="Flavin_Reduct"/>
    <property type="match status" value="1"/>
</dbReference>
<dbReference type="GO" id="GO:0042602">
    <property type="term" value="F:riboflavin reductase (NADPH) activity"/>
    <property type="evidence" value="ECO:0007669"/>
    <property type="project" value="TreeGrafter"/>
</dbReference>
<keyword evidence="1" id="KW-0560">Oxidoreductase</keyword>
<dbReference type="SMART" id="SM00903">
    <property type="entry name" value="Flavin_Reduct"/>
    <property type="match status" value="1"/>
</dbReference>
<dbReference type="GO" id="GO:0010181">
    <property type="term" value="F:FMN binding"/>
    <property type="evidence" value="ECO:0007669"/>
    <property type="project" value="InterPro"/>
</dbReference>
<evidence type="ECO:0000313" key="4">
    <source>
        <dbReference type="Proteomes" id="UP000828390"/>
    </source>
</evidence>
<reference evidence="3" key="1">
    <citation type="journal article" date="2019" name="bioRxiv">
        <title>The Genome of the Zebra Mussel, Dreissena polymorpha: A Resource for Invasive Species Research.</title>
        <authorList>
            <person name="McCartney M.A."/>
            <person name="Auch B."/>
            <person name="Kono T."/>
            <person name="Mallez S."/>
            <person name="Zhang Y."/>
            <person name="Obille A."/>
            <person name="Becker A."/>
            <person name="Abrahante J.E."/>
            <person name="Garbe J."/>
            <person name="Badalamenti J.P."/>
            <person name="Herman A."/>
            <person name="Mangelson H."/>
            <person name="Liachko I."/>
            <person name="Sullivan S."/>
            <person name="Sone E.D."/>
            <person name="Koren S."/>
            <person name="Silverstein K.A.T."/>
            <person name="Beckman K.B."/>
            <person name="Gohl D.M."/>
        </authorList>
    </citation>
    <scope>NUCLEOTIDE SEQUENCE</scope>
    <source>
        <strain evidence="3">Duluth1</strain>
        <tissue evidence="3">Whole animal</tissue>
    </source>
</reference>
<feature type="domain" description="Flavin reductase like" evidence="2">
    <location>
        <begin position="69"/>
        <end position="219"/>
    </location>
</feature>
<keyword evidence="4" id="KW-1185">Reference proteome</keyword>
<accession>A0A9D4DED1</accession>
<dbReference type="EMBL" id="JAIWYP010000010">
    <property type="protein sequence ID" value="KAH3747148.1"/>
    <property type="molecule type" value="Genomic_DNA"/>
</dbReference>
<proteinExistence type="predicted"/>
<sequence length="354" mass="40960">MKCTINLLSSCNGRNFILSSVTHQTSARIKCNGIRRFASKDAEDILTRTDRLHHHDDDCNTRKTYKSIMQMVPQPVVVVTSGYREGGIWHKKGMTCTSFTSVSFSPPIISICLKIPSKFQTLLERTRHFAVHTLARHQVSYGMTFAQSIPKVCQFNKIPHYEDKEGLPVILGCSGVMQCEAESFHQVGDHNVWYGKVYEAHIDDNVSLPMLYQSRTFRSVGDEIFIQSFEDATLPFENWTHEAHLRMAWNYIRDYGRDKAIPMIRDGIQHYNQVHKDKIKTGYHETITMFYCFVIDDAITNASKPGDTFERFLKRNGHLLDRSLMYKYYSRERFSDPHAKEKFILPDLQVLPGM</sequence>
<dbReference type="SUPFAM" id="SSF50475">
    <property type="entry name" value="FMN-binding split barrel"/>
    <property type="match status" value="1"/>
</dbReference>
<name>A0A9D4DED1_DREPO</name>
<dbReference type="AlphaFoldDB" id="A0A9D4DED1"/>
<dbReference type="InterPro" id="IPR012349">
    <property type="entry name" value="Split_barrel_FMN-bd"/>
</dbReference>
<evidence type="ECO:0000313" key="3">
    <source>
        <dbReference type="EMBL" id="KAH3747148.1"/>
    </source>
</evidence>
<dbReference type="PANTHER" id="PTHR30466:SF1">
    <property type="entry name" value="FMN REDUCTASE (NADH) RUTF"/>
    <property type="match status" value="1"/>
</dbReference>
<dbReference type="InterPro" id="IPR002563">
    <property type="entry name" value="Flavin_Rdtase-like_dom"/>
</dbReference>